<dbReference type="Gene3D" id="3.30.160.60">
    <property type="entry name" value="Classic Zinc Finger"/>
    <property type="match status" value="2"/>
</dbReference>
<feature type="region of interest" description="Disordered" evidence="8">
    <location>
        <begin position="138"/>
        <end position="160"/>
    </location>
</feature>
<feature type="domain" description="BTB" evidence="9">
    <location>
        <begin position="24"/>
        <end position="91"/>
    </location>
</feature>
<feature type="domain" description="C2H2-type" evidence="10">
    <location>
        <begin position="231"/>
        <end position="258"/>
    </location>
</feature>
<organism evidence="11">
    <name type="scientific">Pundamilia nyererei</name>
    <dbReference type="NCBI Taxonomy" id="303518"/>
    <lineage>
        <taxon>Eukaryota</taxon>
        <taxon>Metazoa</taxon>
        <taxon>Chordata</taxon>
        <taxon>Craniata</taxon>
        <taxon>Vertebrata</taxon>
        <taxon>Euteleostomi</taxon>
        <taxon>Actinopterygii</taxon>
        <taxon>Neopterygii</taxon>
        <taxon>Teleostei</taxon>
        <taxon>Neoteleostei</taxon>
        <taxon>Acanthomorphata</taxon>
        <taxon>Ovalentaria</taxon>
        <taxon>Cichlomorphae</taxon>
        <taxon>Cichliformes</taxon>
        <taxon>Cichlidae</taxon>
        <taxon>African cichlids</taxon>
        <taxon>Pseudocrenilabrinae</taxon>
        <taxon>Haplochromini</taxon>
        <taxon>Pundamilia</taxon>
    </lineage>
</organism>
<dbReference type="PROSITE" id="PS00028">
    <property type="entry name" value="ZINC_FINGER_C2H2_1"/>
    <property type="match status" value="2"/>
</dbReference>
<dbReference type="Pfam" id="PF00651">
    <property type="entry name" value="BTB"/>
    <property type="match status" value="1"/>
</dbReference>
<evidence type="ECO:0000259" key="9">
    <source>
        <dbReference type="PROSITE" id="PS50097"/>
    </source>
</evidence>
<feature type="compositionally biased region" description="Polar residues" evidence="8">
    <location>
        <begin position="151"/>
        <end position="160"/>
    </location>
</feature>
<evidence type="ECO:0000256" key="6">
    <source>
        <dbReference type="ARBA" id="ARBA00023242"/>
    </source>
</evidence>
<dbReference type="Ensembl" id="ENSPNYT00000015053.1">
    <property type="protein sequence ID" value="ENSPNYP00000014681.1"/>
    <property type="gene ID" value="ENSPNYG00000011121.1"/>
</dbReference>
<dbReference type="InterPro" id="IPR013087">
    <property type="entry name" value="Znf_C2H2_type"/>
</dbReference>
<dbReference type="PANTHER" id="PTHR24394:SF0">
    <property type="entry name" value="ZINC FINGER AND BTB DOMAIN-CONTAINING PROTEIN 40"/>
    <property type="match status" value="1"/>
</dbReference>
<dbReference type="AlphaFoldDB" id="A0A3B4FZD1"/>
<evidence type="ECO:0000256" key="4">
    <source>
        <dbReference type="ARBA" id="ARBA00022771"/>
    </source>
</evidence>
<dbReference type="GO" id="GO:0005634">
    <property type="term" value="C:nucleus"/>
    <property type="evidence" value="ECO:0007669"/>
    <property type="project" value="UniProtKB-SubCell"/>
</dbReference>
<dbReference type="FunFam" id="3.30.160.60:FF:000909">
    <property type="entry name" value="zinc finger and BTB domain-containing protein 40"/>
    <property type="match status" value="1"/>
</dbReference>
<evidence type="ECO:0000256" key="7">
    <source>
        <dbReference type="PROSITE-ProRule" id="PRU00042"/>
    </source>
</evidence>
<dbReference type="SMART" id="SM00355">
    <property type="entry name" value="ZnF_C2H2"/>
    <property type="match status" value="2"/>
</dbReference>
<dbReference type="SUPFAM" id="SSF54695">
    <property type="entry name" value="POZ domain"/>
    <property type="match status" value="1"/>
</dbReference>
<dbReference type="Pfam" id="PF00096">
    <property type="entry name" value="zf-C2H2"/>
    <property type="match status" value="2"/>
</dbReference>
<dbReference type="InterPro" id="IPR000210">
    <property type="entry name" value="BTB/POZ_dom"/>
</dbReference>
<dbReference type="SMART" id="SM00225">
    <property type="entry name" value="BTB"/>
    <property type="match status" value="1"/>
</dbReference>
<dbReference type="GO" id="GO:0000981">
    <property type="term" value="F:DNA-binding transcription factor activity, RNA polymerase II-specific"/>
    <property type="evidence" value="ECO:0007669"/>
    <property type="project" value="TreeGrafter"/>
</dbReference>
<proteinExistence type="predicted"/>
<dbReference type="Gene3D" id="3.30.710.10">
    <property type="entry name" value="Potassium Channel Kv1.1, Chain A"/>
    <property type="match status" value="1"/>
</dbReference>
<evidence type="ECO:0000256" key="8">
    <source>
        <dbReference type="SAM" id="MobiDB-lite"/>
    </source>
</evidence>
<dbReference type="FunFam" id="3.30.160.60:FF:000696">
    <property type="entry name" value="Zinc finger and BTB domain containing 40"/>
    <property type="match status" value="1"/>
</dbReference>
<comment type="subcellular location">
    <subcellularLocation>
        <location evidence="1">Nucleus</location>
    </subcellularLocation>
</comment>
<evidence type="ECO:0000256" key="1">
    <source>
        <dbReference type="ARBA" id="ARBA00004123"/>
    </source>
</evidence>
<sequence>MELPNYSSQLMQQLWALRKEEHFCDCTILVGEGRHRAHKLVLAASSINIGFLKMCLLRTMKSNTCALSVVSSQEFGCLLDMVYTGKLPPGKHNVSRIVAAADSLQMYDVAVGFKQVLTSLVNQKPPVSVSSAVPHLTVTDKAPNMKPEGSASPSKHNPSSDEMNLGLICGNLLNKVEYKVRNKKHTRCPGSSRLFAVQHPETNSVHRCSISIMQHVQTTFVCFFDFPGKMYVCQYCKAVFAQSIELTRHVRTHTGDRPYVCRECGKGYSQASGLTVHLHTFHRKNIPESTLYSCQTAEGMSTIRLQM</sequence>
<keyword evidence="3" id="KW-0677">Repeat</keyword>
<evidence type="ECO:0000259" key="10">
    <source>
        <dbReference type="PROSITE" id="PS50157"/>
    </source>
</evidence>
<dbReference type="InterPro" id="IPR036236">
    <property type="entry name" value="Znf_C2H2_sf"/>
</dbReference>
<feature type="domain" description="C2H2-type" evidence="10">
    <location>
        <begin position="259"/>
        <end position="287"/>
    </location>
</feature>
<keyword evidence="6" id="KW-0539">Nucleus</keyword>
<accession>A0A3B4FZD1</accession>
<evidence type="ECO:0000256" key="2">
    <source>
        <dbReference type="ARBA" id="ARBA00022723"/>
    </source>
</evidence>
<dbReference type="PROSITE" id="PS50157">
    <property type="entry name" value="ZINC_FINGER_C2H2_2"/>
    <property type="match status" value="2"/>
</dbReference>
<keyword evidence="5" id="KW-0862">Zinc</keyword>
<dbReference type="PROSITE" id="PS50097">
    <property type="entry name" value="BTB"/>
    <property type="match status" value="1"/>
</dbReference>
<name>A0A3B4FZD1_9CICH</name>
<evidence type="ECO:0000256" key="5">
    <source>
        <dbReference type="ARBA" id="ARBA00022833"/>
    </source>
</evidence>
<dbReference type="GeneTree" id="ENSGT00930000151052"/>
<protein>
    <submittedName>
        <fullName evidence="11">Uncharacterized protein</fullName>
    </submittedName>
</protein>
<reference evidence="11" key="1">
    <citation type="submission" date="2023-09" db="UniProtKB">
        <authorList>
            <consortium name="Ensembl"/>
        </authorList>
    </citation>
    <scope>IDENTIFICATION</scope>
</reference>
<dbReference type="InterPro" id="IPR011333">
    <property type="entry name" value="SKP1/BTB/POZ_sf"/>
</dbReference>
<dbReference type="SUPFAM" id="SSF57667">
    <property type="entry name" value="beta-beta-alpha zinc fingers"/>
    <property type="match status" value="1"/>
</dbReference>
<dbReference type="STRING" id="303518.ENSPNYP00000014681"/>
<evidence type="ECO:0000256" key="3">
    <source>
        <dbReference type="ARBA" id="ARBA00022737"/>
    </source>
</evidence>
<dbReference type="GO" id="GO:0008270">
    <property type="term" value="F:zinc ion binding"/>
    <property type="evidence" value="ECO:0007669"/>
    <property type="project" value="UniProtKB-KW"/>
</dbReference>
<keyword evidence="2" id="KW-0479">Metal-binding</keyword>
<keyword evidence="4 7" id="KW-0863">Zinc-finger</keyword>
<evidence type="ECO:0000313" key="11">
    <source>
        <dbReference type="Ensembl" id="ENSPNYP00000014681.1"/>
    </source>
</evidence>
<dbReference type="PANTHER" id="PTHR24394">
    <property type="entry name" value="ZINC FINGER PROTEIN"/>
    <property type="match status" value="1"/>
</dbReference>